<feature type="domain" description="Spore protein YkvP/CgeB glycosyl transferase-like" evidence="1">
    <location>
        <begin position="273"/>
        <end position="398"/>
    </location>
</feature>
<dbReference type="InterPro" id="IPR029044">
    <property type="entry name" value="Nucleotide-diphossugar_trans"/>
</dbReference>
<proteinExistence type="predicted"/>
<accession>A0ABN2Z4Z9</accession>
<gene>
    <name evidence="2" type="ORF">GCM10009825_22350</name>
</gene>
<dbReference type="Proteomes" id="UP001500102">
    <property type="component" value="Unassembled WGS sequence"/>
</dbReference>
<reference evidence="2 3" key="1">
    <citation type="journal article" date="2019" name="Int. J. Syst. Evol. Microbiol.">
        <title>The Global Catalogue of Microorganisms (GCM) 10K type strain sequencing project: providing services to taxonomists for standard genome sequencing and annotation.</title>
        <authorList>
            <consortium name="The Broad Institute Genomics Platform"/>
            <consortium name="The Broad Institute Genome Sequencing Center for Infectious Disease"/>
            <person name="Wu L."/>
            <person name="Ma J."/>
        </authorList>
    </citation>
    <scope>NUCLEOTIDE SEQUENCE [LARGE SCALE GENOMIC DNA]</scope>
    <source>
        <strain evidence="2 3">JCM 15921</strain>
    </source>
</reference>
<sequence>MRANVKTLRRFLWHLRAGGPQQVRLWLAREALEAGHRKLETVRGAEGAWIGRGKKRRLKFQPSVSKPHRDPGRRRARVGVILDDFSSTAFGVEWECVPLTPKTWQDQLTEEPVDFLFVESAWKGNGGLWTGKVTGPDHTGPSLLRELTTWCNEHNIPTVFWNKEDPPHYDDFLAAAKLFDHVFTSDANKLDSYREDLGHDRVAVLPFAAQPALHNPVRPKFGWHERDVAFGGMYFTEKYPERREQLDLLLTAAVSASSTMDTGLEIFSRQIGGDAKYQFPEPFAGRVVGGLEYAEMLTAYKAYKTFLNVNSVVDSPTMCSRRVFEIVASGSNLVTTPSPAIDSYFASDEIFSVHTQAEAENLLRALHRNPELGDRQLHRGQRRIWRDHTYGARAAQVMAAVNPELVNRKPRASISALVSTIRPWQLEHVFRTIGGQTGVDVELVLLLHGFEPDFGLLNRLKDQFGVENMILLTADLSVPLGECLNMCVAAGSGDVMTKMDDDDYYGVEYLSDQLYALEYSGAGVVGKQAHYMFLAEQNATILRFPEWEHRYTRSIMGPTIFGSAEIFHSTPFAPLAGGEDTRFLNDFTGNGGVIYSSDRFNYCQQRLSSGHTWRVGDAQLLSSGTIKFFGNYRDEVSV</sequence>
<evidence type="ECO:0000313" key="2">
    <source>
        <dbReference type="EMBL" id="GAA2136804.1"/>
    </source>
</evidence>
<name>A0ABN2Z4Z9_9MICC</name>
<comment type="caution">
    <text evidence="2">The sequence shown here is derived from an EMBL/GenBank/DDBJ whole genome shotgun (WGS) entry which is preliminary data.</text>
</comment>
<protein>
    <submittedName>
        <fullName evidence="2">Glycosyltransferase</fullName>
    </submittedName>
</protein>
<evidence type="ECO:0000313" key="3">
    <source>
        <dbReference type="Proteomes" id="UP001500102"/>
    </source>
</evidence>
<dbReference type="EMBL" id="BAAAQB010000030">
    <property type="protein sequence ID" value="GAA2136804.1"/>
    <property type="molecule type" value="Genomic_DNA"/>
</dbReference>
<organism evidence="2 3">
    <name type="scientific">Arthrobacter humicola</name>
    <dbReference type="NCBI Taxonomy" id="409291"/>
    <lineage>
        <taxon>Bacteria</taxon>
        <taxon>Bacillati</taxon>
        <taxon>Actinomycetota</taxon>
        <taxon>Actinomycetes</taxon>
        <taxon>Micrococcales</taxon>
        <taxon>Micrococcaceae</taxon>
        <taxon>Arthrobacter</taxon>
    </lineage>
</organism>
<keyword evidence="3" id="KW-1185">Reference proteome</keyword>
<dbReference type="Pfam" id="PF13524">
    <property type="entry name" value="Glyco_trans_1_2"/>
    <property type="match status" value="1"/>
</dbReference>
<dbReference type="InterPro" id="IPR055259">
    <property type="entry name" value="YkvP/CgeB_Glyco_trans-like"/>
</dbReference>
<evidence type="ECO:0000259" key="1">
    <source>
        <dbReference type="Pfam" id="PF13524"/>
    </source>
</evidence>
<dbReference type="SUPFAM" id="SSF53448">
    <property type="entry name" value="Nucleotide-diphospho-sugar transferases"/>
    <property type="match status" value="1"/>
</dbReference>